<dbReference type="Proteomes" id="UP000887579">
    <property type="component" value="Unplaced"/>
</dbReference>
<evidence type="ECO:0000313" key="1">
    <source>
        <dbReference type="Proteomes" id="UP000887579"/>
    </source>
</evidence>
<reference evidence="2" key="1">
    <citation type="submission" date="2022-11" db="UniProtKB">
        <authorList>
            <consortium name="WormBaseParasite"/>
        </authorList>
    </citation>
    <scope>IDENTIFICATION</scope>
</reference>
<sequence length="289" mass="34309">MKDCKENLDEWLTCLKEIENQEAVKANFELKLGQDTNWANKSLWESYFEFLKKNKRMDILDVYRKYTRLFISDKKAVEEYRNEIEKFSQWNKPTTKFWIDTIIYEMDFGDHKFACCLLKRATKAVLGKNFQIMATKKLDLLRTLQMFKEFKFMLSKKLYQIYMIHVGIQKDGEEVAGMEIFNIAKNATKLKFFEFFDLKNILDFSSESEVRKSELIMRHPKSDICETIYFDGYDLHLHNLVPFLVPESLKSVTLKNVTIKDVTNSLMNEKDIENFVKSKTNAHVDIQIN</sequence>
<dbReference type="WBParaSite" id="ES5_v2.g7019.t1">
    <property type="protein sequence ID" value="ES5_v2.g7019.t1"/>
    <property type="gene ID" value="ES5_v2.g7019"/>
</dbReference>
<proteinExistence type="predicted"/>
<evidence type="ECO:0000313" key="2">
    <source>
        <dbReference type="WBParaSite" id="ES5_v2.g7019.t1"/>
    </source>
</evidence>
<organism evidence="1 2">
    <name type="scientific">Panagrolaimus sp. ES5</name>
    <dbReference type="NCBI Taxonomy" id="591445"/>
    <lineage>
        <taxon>Eukaryota</taxon>
        <taxon>Metazoa</taxon>
        <taxon>Ecdysozoa</taxon>
        <taxon>Nematoda</taxon>
        <taxon>Chromadorea</taxon>
        <taxon>Rhabditida</taxon>
        <taxon>Tylenchina</taxon>
        <taxon>Panagrolaimomorpha</taxon>
        <taxon>Panagrolaimoidea</taxon>
        <taxon>Panagrolaimidae</taxon>
        <taxon>Panagrolaimus</taxon>
    </lineage>
</organism>
<name>A0AC34GR57_9BILA</name>
<protein>
    <submittedName>
        <fullName evidence="2">Uncharacterized protein</fullName>
    </submittedName>
</protein>
<accession>A0AC34GR57</accession>